<dbReference type="SUPFAM" id="SSF52540">
    <property type="entry name" value="P-loop containing nucleoside triphosphate hydrolases"/>
    <property type="match status" value="1"/>
</dbReference>
<keyword evidence="5" id="KW-0808">Transferase</keyword>
<evidence type="ECO:0000256" key="1">
    <source>
        <dbReference type="ARBA" id="ARBA00004992"/>
    </source>
</evidence>
<evidence type="ECO:0000256" key="7">
    <source>
        <dbReference type="ARBA" id="ARBA00022741"/>
    </source>
</evidence>
<dbReference type="OrthoDB" id="425602at2759"/>
<dbReference type="HAMAP" id="MF_00165">
    <property type="entry name" value="Thymidylate_kinase"/>
    <property type="match status" value="1"/>
</dbReference>
<dbReference type="AlphaFoldDB" id="A0A165M5R1"/>
<keyword evidence="7" id="KW-0547">Nucleotide-binding</keyword>
<dbReference type="GO" id="GO:0004550">
    <property type="term" value="F:nucleoside diphosphate kinase activity"/>
    <property type="evidence" value="ECO:0007669"/>
    <property type="project" value="TreeGrafter"/>
</dbReference>
<dbReference type="GO" id="GO:0006227">
    <property type="term" value="P:dUDP biosynthetic process"/>
    <property type="evidence" value="ECO:0007669"/>
    <property type="project" value="TreeGrafter"/>
</dbReference>
<dbReference type="Pfam" id="PF02223">
    <property type="entry name" value="Thymidylate_kin"/>
    <property type="match status" value="1"/>
</dbReference>
<gene>
    <name evidence="11" type="ORF">EXIGLDRAFT_641338</name>
</gene>
<dbReference type="STRING" id="1314781.A0A165M5R1"/>
<keyword evidence="9" id="KW-0067">ATP-binding</keyword>
<dbReference type="Gene3D" id="3.40.50.300">
    <property type="entry name" value="P-loop containing nucleotide triphosphate hydrolases"/>
    <property type="match status" value="1"/>
</dbReference>
<evidence type="ECO:0000313" key="12">
    <source>
        <dbReference type="Proteomes" id="UP000077266"/>
    </source>
</evidence>
<dbReference type="InterPro" id="IPR018095">
    <property type="entry name" value="Thymidylate_kin_CS"/>
</dbReference>
<name>A0A165M5R1_EXIGL</name>
<feature type="domain" description="Thymidylate kinase-like" evidence="10">
    <location>
        <begin position="18"/>
        <end position="178"/>
    </location>
</feature>
<dbReference type="EMBL" id="KV425915">
    <property type="protein sequence ID" value="KZV98804.1"/>
    <property type="molecule type" value="Genomic_DNA"/>
</dbReference>
<sequence length="239" mass="25499">MADSSPAPSAARGAFIVLEGMDRAGKTTQASLLRAKLAAQSSRPVELIKFPDRTTAIGTMIDAYLRSATDLDDRAIHLLFSANRWECAARIEAALAAGTTLVCDRYAFSGIAFSAAKPSLADAFEWCATPDTGLPAPDVTIFLDLSPETAAERGGYGRERYEREEVQRAVRAVFARIGGQQEADLPDAPDAMLGRARNWRVVDAGHSVEEVAAAVWANVHEAGLADGTQAPLGRLWAPS</sequence>
<keyword evidence="8 11" id="KW-0418">Kinase</keyword>
<dbReference type="InterPro" id="IPR027417">
    <property type="entry name" value="P-loop_NTPase"/>
</dbReference>
<evidence type="ECO:0000256" key="5">
    <source>
        <dbReference type="ARBA" id="ARBA00022679"/>
    </source>
</evidence>
<organism evidence="11 12">
    <name type="scientific">Exidia glandulosa HHB12029</name>
    <dbReference type="NCBI Taxonomy" id="1314781"/>
    <lineage>
        <taxon>Eukaryota</taxon>
        <taxon>Fungi</taxon>
        <taxon>Dikarya</taxon>
        <taxon>Basidiomycota</taxon>
        <taxon>Agaricomycotina</taxon>
        <taxon>Agaricomycetes</taxon>
        <taxon>Auriculariales</taxon>
        <taxon>Exidiaceae</taxon>
        <taxon>Exidia</taxon>
    </lineage>
</organism>
<protein>
    <recommendedName>
        <fullName evidence="4">Thymidylate kinase</fullName>
        <ecNumber evidence="3">2.7.4.9</ecNumber>
    </recommendedName>
</protein>
<evidence type="ECO:0000256" key="9">
    <source>
        <dbReference type="ARBA" id="ARBA00022840"/>
    </source>
</evidence>
<dbReference type="NCBIfam" id="TIGR00041">
    <property type="entry name" value="DTMP_kinase"/>
    <property type="match status" value="1"/>
</dbReference>
<dbReference type="FunCoup" id="A0A165M5R1">
    <property type="interactions" value="449"/>
</dbReference>
<proteinExistence type="inferred from homology"/>
<dbReference type="InterPro" id="IPR018094">
    <property type="entry name" value="Thymidylate_kinase"/>
</dbReference>
<evidence type="ECO:0000259" key="10">
    <source>
        <dbReference type="Pfam" id="PF02223"/>
    </source>
</evidence>
<evidence type="ECO:0000256" key="3">
    <source>
        <dbReference type="ARBA" id="ARBA00012980"/>
    </source>
</evidence>
<dbReference type="GO" id="GO:0006235">
    <property type="term" value="P:dTTP biosynthetic process"/>
    <property type="evidence" value="ECO:0007669"/>
    <property type="project" value="TreeGrafter"/>
</dbReference>
<evidence type="ECO:0000313" key="11">
    <source>
        <dbReference type="EMBL" id="KZV98804.1"/>
    </source>
</evidence>
<dbReference type="PANTHER" id="PTHR10344:SF1">
    <property type="entry name" value="THYMIDYLATE KINASE"/>
    <property type="match status" value="1"/>
</dbReference>
<keyword evidence="6" id="KW-0545">Nucleotide biosynthesis</keyword>
<dbReference type="GO" id="GO:0005634">
    <property type="term" value="C:nucleus"/>
    <property type="evidence" value="ECO:0007669"/>
    <property type="project" value="TreeGrafter"/>
</dbReference>
<keyword evidence="12" id="KW-1185">Reference proteome</keyword>
<accession>A0A165M5R1</accession>
<dbReference type="PANTHER" id="PTHR10344">
    <property type="entry name" value="THYMIDYLATE KINASE"/>
    <property type="match status" value="1"/>
</dbReference>
<dbReference type="Proteomes" id="UP000077266">
    <property type="component" value="Unassembled WGS sequence"/>
</dbReference>
<dbReference type="GO" id="GO:0005524">
    <property type="term" value="F:ATP binding"/>
    <property type="evidence" value="ECO:0007669"/>
    <property type="project" value="UniProtKB-KW"/>
</dbReference>
<dbReference type="GO" id="GO:0004798">
    <property type="term" value="F:dTMP kinase activity"/>
    <property type="evidence" value="ECO:0007669"/>
    <property type="project" value="UniProtKB-EC"/>
</dbReference>
<dbReference type="PROSITE" id="PS01331">
    <property type="entry name" value="THYMIDYLATE_KINASE"/>
    <property type="match status" value="1"/>
</dbReference>
<dbReference type="FunFam" id="3.40.50.300:FF:000679">
    <property type="entry name" value="Thymidylate kinase"/>
    <property type="match status" value="1"/>
</dbReference>
<dbReference type="InterPro" id="IPR039430">
    <property type="entry name" value="Thymidylate_kin-like_dom"/>
</dbReference>
<dbReference type="InParanoid" id="A0A165M5R1"/>
<dbReference type="EC" id="2.7.4.9" evidence="3"/>
<dbReference type="CDD" id="cd01672">
    <property type="entry name" value="TMPK"/>
    <property type="match status" value="1"/>
</dbReference>
<evidence type="ECO:0000256" key="6">
    <source>
        <dbReference type="ARBA" id="ARBA00022727"/>
    </source>
</evidence>
<comment type="pathway">
    <text evidence="1">Pyrimidine metabolism; dTTP biosynthesis.</text>
</comment>
<evidence type="ECO:0000256" key="4">
    <source>
        <dbReference type="ARBA" id="ARBA00017144"/>
    </source>
</evidence>
<dbReference type="GO" id="GO:0005829">
    <property type="term" value="C:cytosol"/>
    <property type="evidence" value="ECO:0007669"/>
    <property type="project" value="TreeGrafter"/>
</dbReference>
<evidence type="ECO:0000256" key="8">
    <source>
        <dbReference type="ARBA" id="ARBA00022777"/>
    </source>
</evidence>
<evidence type="ECO:0000256" key="2">
    <source>
        <dbReference type="ARBA" id="ARBA00009776"/>
    </source>
</evidence>
<dbReference type="GO" id="GO:0006233">
    <property type="term" value="P:dTDP biosynthetic process"/>
    <property type="evidence" value="ECO:0007669"/>
    <property type="project" value="InterPro"/>
</dbReference>
<comment type="similarity">
    <text evidence="2">Belongs to the thymidylate kinase family.</text>
</comment>
<reference evidence="11 12" key="1">
    <citation type="journal article" date="2016" name="Mol. Biol. Evol.">
        <title>Comparative Genomics of Early-Diverging Mushroom-Forming Fungi Provides Insights into the Origins of Lignocellulose Decay Capabilities.</title>
        <authorList>
            <person name="Nagy L.G."/>
            <person name="Riley R."/>
            <person name="Tritt A."/>
            <person name="Adam C."/>
            <person name="Daum C."/>
            <person name="Floudas D."/>
            <person name="Sun H."/>
            <person name="Yadav J.S."/>
            <person name="Pangilinan J."/>
            <person name="Larsson K.H."/>
            <person name="Matsuura K."/>
            <person name="Barry K."/>
            <person name="Labutti K."/>
            <person name="Kuo R."/>
            <person name="Ohm R.A."/>
            <person name="Bhattacharya S.S."/>
            <person name="Shirouzu T."/>
            <person name="Yoshinaga Y."/>
            <person name="Martin F.M."/>
            <person name="Grigoriev I.V."/>
            <person name="Hibbett D.S."/>
        </authorList>
    </citation>
    <scope>NUCLEOTIDE SEQUENCE [LARGE SCALE GENOMIC DNA]</scope>
    <source>
        <strain evidence="11 12">HHB12029</strain>
    </source>
</reference>